<evidence type="ECO:0000256" key="2">
    <source>
        <dbReference type="ARBA" id="ARBA00007359"/>
    </source>
</evidence>
<dbReference type="InterPro" id="IPR033125">
    <property type="entry name" value="DNASE_I_2"/>
</dbReference>
<evidence type="ECO:0000313" key="15">
    <source>
        <dbReference type="Ensembl" id="ENSMMUP00000048697.2"/>
    </source>
</evidence>
<dbReference type="GeneTree" id="ENSGT00950000182846"/>
<dbReference type="GO" id="GO:0006308">
    <property type="term" value="P:DNA catabolic process"/>
    <property type="evidence" value="ECO:0007669"/>
    <property type="project" value="InterPro"/>
</dbReference>
<dbReference type="InterPro" id="IPR016202">
    <property type="entry name" value="DNase_I"/>
</dbReference>
<reference evidence="15" key="3">
    <citation type="submission" date="2025-08" db="UniProtKB">
        <authorList>
            <consortium name="Ensembl"/>
        </authorList>
    </citation>
    <scope>IDENTIFICATION</scope>
    <source>
        <strain evidence="15">17573</strain>
    </source>
</reference>
<evidence type="ECO:0000256" key="9">
    <source>
        <dbReference type="ARBA" id="ARBA00023180"/>
    </source>
</evidence>
<dbReference type="PIRSF" id="PIRSF000988">
    <property type="entry name" value="DNase_I_euk"/>
    <property type="match status" value="1"/>
</dbReference>
<gene>
    <name evidence="15" type="primary">DNASE1L1</name>
</gene>
<keyword evidence="8 12" id="KW-1015">Disulfide bond</keyword>
<dbReference type="PANTHER" id="PTHR11371">
    <property type="entry name" value="DEOXYRIBONUCLEASE"/>
    <property type="match status" value="1"/>
</dbReference>
<dbReference type="SMR" id="A0A1D5QKX2"/>
<keyword evidence="9" id="KW-0325">Glycoprotein</keyword>
<dbReference type="GO" id="GO:0004519">
    <property type="term" value="F:endonuclease activity"/>
    <property type="evidence" value="ECO:0007669"/>
    <property type="project" value="UniProtKB-KW"/>
</dbReference>
<dbReference type="Proteomes" id="UP000006718">
    <property type="component" value="Chromosome X"/>
</dbReference>
<sequence>MHYPTALLFLILVSGAQAFRICAFNAQRLTLAKVAREQVMDTLVRILARCDIMVLQEVVDSSGSAIPLLLRELNRFDASGPYSTLSSPQLGRSTYVETYVYFYRGAGGEGPGVHGSPRSLGLAVLPSLVLVPLHTTPKAVEKELNALYHVFLEVSQQWQSKDVILLGDFNADCASLTKKRLDKLELRTEPGFHWVIADGEDTTVRASTHCAYDRIVLHGERCRSLLHTAAAFDFPTTFQLTEEEALNISDHYPVEVELKLSQAHSVQPLSLTVLLLLSLLSPQLCPAA</sequence>
<dbReference type="InterPro" id="IPR036691">
    <property type="entry name" value="Endo/exonu/phosph_ase_sf"/>
</dbReference>
<evidence type="ECO:0000313" key="16">
    <source>
        <dbReference type="Proteomes" id="UP000006718"/>
    </source>
</evidence>
<dbReference type="SUPFAM" id="SSF56219">
    <property type="entry name" value="DNase I-like"/>
    <property type="match status" value="1"/>
</dbReference>
<feature type="active site" evidence="11">
    <location>
        <position position="134"/>
    </location>
</feature>
<evidence type="ECO:0000256" key="11">
    <source>
        <dbReference type="PIRSR" id="PIRSR000988-1"/>
    </source>
</evidence>
<evidence type="ECO:0000256" key="3">
    <source>
        <dbReference type="ARBA" id="ARBA00022722"/>
    </source>
</evidence>
<evidence type="ECO:0000256" key="1">
    <source>
        <dbReference type="ARBA" id="ARBA00004240"/>
    </source>
</evidence>
<evidence type="ECO:0000256" key="7">
    <source>
        <dbReference type="ARBA" id="ARBA00022824"/>
    </source>
</evidence>
<evidence type="ECO:0000259" key="14">
    <source>
        <dbReference type="Pfam" id="PF03372"/>
    </source>
</evidence>
<keyword evidence="5 10" id="KW-0255">Endonuclease</keyword>
<dbReference type="PANTHER" id="PTHR11371:SF28">
    <property type="entry name" value="DEOXYRIBONUCLEASE-1-LIKE 1"/>
    <property type="match status" value="1"/>
</dbReference>
<dbReference type="GO" id="GO:0005783">
    <property type="term" value="C:endoplasmic reticulum"/>
    <property type="evidence" value="ECO:0007669"/>
    <property type="project" value="UniProtKB-SubCell"/>
</dbReference>
<feature type="chain" id="PRO_5023924028" description="Deoxyribonuclease" evidence="13">
    <location>
        <begin position="19"/>
        <end position="288"/>
    </location>
</feature>
<reference evidence="15" key="4">
    <citation type="submission" date="2025-09" db="UniProtKB">
        <authorList>
            <consortium name="Ensembl"/>
        </authorList>
    </citation>
    <scope>IDENTIFICATION</scope>
    <source>
        <strain evidence="15">17573</strain>
    </source>
</reference>
<evidence type="ECO:0000256" key="13">
    <source>
        <dbReference type="SAM" id="SignalP"/>
    </source>
</evidence>
<keyword evidence="6 10" id="KW-0378">Hydrolase</keyword>
<evidence type="ECO:0000256" key="5">
    <source>
        <dbReference type="ARBA" id="ARBA00022759"/>
    </source>
</evidence>
<dbReference type="Pfam" id="PF03372">
    <property type="entry name" value="Exo_endo_phos"/>
    <property type="match status" value="1"/>
</dbReference>
<dbReference type="AlphaFoldDB" id="A0A1D5QKX2"/>
<proteinExistence type="inferred from homology"/>
<evidence type="ECO:0000256" key="4">
    <source>
        <dbReference type="ARBA" id="ARBA00022729"/>
    </source>
</evidence>
<feature type="active site" evidence="11">
    <location>
        <position position="97"/>
    </location>
</feature>
<keyword evidence="16" id="KW-1185">Reference proteome</keyword>
<dbReference type="InterPro" id="IPR005135">
    <property type="entry name" value="Endo/exonuclease/phosphatase"/>
</dbReference>
<evidence type="ECO:0000256" key="8">
    <source>
        <dbReference type="ARBA" id="ARBA00023157"/>
    </source>
</evidence>
<dbReference type="Ensembl" id="ENSMMUT00000066241.2">
    <property type="protein sequence ID" value="ENSMMUP00000048697.2"/>
    <property type="gene ID" value="ENSMMUG00000050873.1"/>
</dbReference>
<name>A0A1D5QKX2_MACMU</name>
<organism evidence="15 16">
    <name type="scientific">Macaca mulatta</name>
    <name type="common">Rhesus macaque</name>
    <dbReference type="NCBI Taxonomy" id="9544"/>
    <lineage>
        <taxon>Eukaryota</taxon>
        <taxon>Metazoa</taxon>
        <taxon>Chordata</taxon>
        <taxon>Craniata</taxon>
        <taxon>Vertebrata</taxon>
        <taxon>Euteleostomi</taxon>
        <taxon>Mammalia</taxon>
        <taxon>Eutheria</taxon>
        <taxon>Euarchontoglires</taxon>
        <taxon>Primates</taxon>
        <taxon>Haplorrhini</taxon>
        <taxon>Catarrhini</taxon>
        <taxon>Cercopithecidae</taxon>
        <taxon>Cercopithecinae</taxon>
        <taxon>Macaca</taxon>
    </lineage>
</organism>
<feature type="signal peptide" evidence="13">
    <location>
        <begin position="1"/>
        <end position="18"/>
    </location>
</feature>
<accession>A0A1D5QKX2</accession>
<dbReference type="PROSITE" id="PS00918">
    <property type="entry name" value="DNASE_I_2"/>
    <property type="match status" value="1"/>
</dbReference>
<reference evidence="16" key="1">
    <citation type="journal article" date="2007" name="Science">
        <title>Evolutionary and biomedical insights from the rhesus macaque genome.</title>
        <authorList>
            <person name="Gibbs R.A."/>
            <person name="Rogers J."/>
            <person name="Katze M.G."/>
            <person name="Bumgarner R."/>
            <person name="Weinstock G.M."/>
            <person name="Mardis E.R."/>
            <person name="Remington K.A."/>
            <person name="Strausberg R.L."/>
            <person name="Venter J.C."/>
            <person name="Wilson R.K."/>
            <person name="Batzer M.A."/>
            <person name="Bustamante C.D."/>
            <person name="Eichler E.E."/>
            <person name="Hahn M.W."/>
            <person name="Hardison R.C."/>
            <person name="Makova K.D."/>
            <person name="Miller W."/>
            <person name="Milosavljevic A."/>
            <person name="Palermo R.E."/>
            <person name="Siepel A."/>
            <person name="Sikela J.M."/>
            <person name="Attaway T."/>
            <person name="Bell S."/>
            <person name="Bernard K.E."/>
            <person name="Buhay C.J."/>
            <person name="Chandrabose M.N."/>
            <person name="Dao M."/>
            <person name="Davis C."/>
            <person name="Delehaunty K.D."/>
            <person name="Ding Y."/>
            <person name="Dinh H.H."/>
            <person name="Dugan-Rocha S."/>
            <person name="Fulton L.A."/>
            <person name="Gabisi R.A."/>
            <person name="Garner T.T."/>
            <person name="Godfrey J."/>
            <person name="Hawes A.C."/>
            <person name="Hernandez J."/>
            <person name="Hines S."/>
            <person name="Holder M."/>
            <person name="Hume J."/>
            <person name="Jhangiani S.N."/>
            <person name="Joshi V."/>
            <person name="Khan Z.M."/>
            <person name="Kirkness E.F."/>
            <person name="Cree A."/>
            <person name="Fowler R.G."/>
            <person name="Lee S."/>
            <person name="Lewis L.R."/>
            <person name="Li Z."/>
            <person name="Liu Y.-S."/>
            <person name="Moore S.M."/>
            <person name="Muzny D."/>
            <person name="Nazareth L.V."/>
            <person name="Ngo D.N."/>
            <person name="Okwuonu G.O."/>
            <person name="Pai G."/>
            <person name="Parker D."/>
            <person name="Paul H.A."/>
            <person name="Pfannkoch C."/>
            <person name="Pohl C.S."/>
            <person name="Rogers Y.-H.C."/>
            <person name="Ruiz S.J."/>
            <person name="Sabo A."/>
            <person name="Santibanez J."/>
            <person name="Schneider B.W."/>
            <person name="Smith S.M."/>
            <person name="Sodergren E."/>
            <person name="Svatek A.F."/>
            <person name="Utterback T.R."/>
            <person name="Vattathil S."/>
            <person name="Warren W."/>
            <person name="White C.S."/>
            <person name="Chinwalla A.T."/>
            <person name="Feng Y."/>
            <person name="Halpern A.L."/>
            <person name="Hillier L.W."/>
            <person name="Huang X."/>
            <person name="Minx P."/>
            <person name="Nelson J.O."/>
            <person name="Pepin K.H."/>
            <person name="Qin X."/>
            <person name="Sutton G.G."/>
            <person name="Venter E."/>
            <person name="Walenz B.P."/>
            <person name="Wallis J.W."/>
            <person name="Worley K.C."/>
            <person name="Yang S.-P."/>
            <person name="Jones S.M."/>
            <person name="Marra M.A."/>
            <person name="Rocchi M."/>
            <person name="Schein J.E."/>
            <person name="Baertsch R."/>
            <person name="Clarke L."/>
            <person name="Csuros M."/>
            <person name="Glasscock J."/>
            <person name="Harris R.A."/>
            <person name="Havlak P."/>
            <person name="Jackson A.R."/>
            <person name="Jiang H."/>
            <person name="Liu Y."/>
            <person name="Messina D.N."/>
            <person name="Shen Y."/>
            <person name="Song H.X.-Z."/>
            <person name="Wylie T."/>
            <person name="Zhang L."/>
            <person name="Birney E."/>
            <person name="Han K."/>
            <person name="Konkel M.K."/>
            <person name="Lee J."/>
            <person name="Smit A.F.A."/>
            <person name="Ullmer B."/>
            <person name="Wang H."/>
            <person name="Xing J."/>
            <person name="Burhans R."/>
            <person name="Cheng Z."/>
            <person name="Karro J.E."/>
            <person name="Ma J."/>
            <person name="Raney B."/>
            <person name="She X."/>
            <person name="Cox M.J."/>
            <person name="Demuth J.P."/>
            <person name="Dumas L.J."/>
            <person name="Han S.-G."/>
            <person name="Hopkins J."/>
            <person name="Karimpour-Fard A."/>
            <person name="Kim Y.H."/>
            <person name="Pollack J.R."/>
            <person name="Vinar T."/>
            <person name="Addo-Quaye C."/>
            <person name="Degenhardt J."/>
            <person name="Denby A."/>
            <person name="Hubisz M.J."/>
            <person name="Indap A."/>
            <person name="Kosiol C."/>
            <person name="Lahn B.T."/>
            <person name="Lawson H.A."/>
            <person name="Marklein A."/>
            <person name="Nielsen R."/>
            <person name="Vallender E.J."/>
            <person name="Clark A.G."/>
            <person name="Ferguson B."/>
            <person name="Hernandez R.D."/>
            <person name="Hirani K."/>
            <person name="Kehrer-Sawatzki H."/>
            <person name="Kolb J."/>
            <person name="Patil S."/>
            <person name="Pu L.-L."/>
            <person name="Ren Y."/>
            <person name="Smith D.G."/>
            <person name="Wheeler D.A."/>
            <person name="Schenck I."/>
            <person name="Ball E.V."/>
            <person name="Chen R."/>
            <person name="Cooper D.N."/>
            <person name="Giardine B."/>
            <person name="Hsu F."/>
            <person name="Kent W.J."/>
            <person name="Lesk A."/>
            <person name="Nelson D.L."/>
            <person name="O'brien W.E."/>
            <person name="Pruefer K."/>
            <person name="Stenson P.D."/>
            <person name="Wallace J.C."/>
            <person name="Ke H."/>
            <person name="Liu X.-M."/>
            <person name="Wang P."/>
            <person name="Xiang A.P."/>
            <person name="Yang F."/>
            <person name="Barber G.P."/>
            <person name="Haussler D."/>
            <person name="Karolchik D."/>
            <person name="Kern A.D."/>
            <person name="Kuhn R.M."/>
            <person name="Smith K.E."/>
            <person name="Zwieg A.S."/>
        </authorList>
    </citation>
    <scope>NUCLEOTIDE SEQUENCE [LARGE SCALE GENOMIC DNA]</scope>
    <source>
        <strain evidence="16">17573</strain>
    </source>
</reference>
<dbReference type="CDD" id="cd10282">
    <property type="entry name" value="DNase1"/>
    <property type="match status" value="1"/>
</dbReference>
<comment type="similarity">
    <text evidence="2 10">Belongs to the DNase I family.</text>
</comment>
<feature type="disulfide bond" description="Essential for enzymatic activity" evidence="12">
    <location>
        <begin position="173"/>
        <end position="210"/>
    </location>
</feature>
<dbReference type="GO" id="GO:0016787">
    <property type="term" value="F:hydrolase activity"/>
    <property type="evidence" value="ECO:0007669"/>
    <property type="project" value="UniProtKB-KW"/>
</dbReference>
<dbReference type="Gene3D" id="3.60.10.10">
    <property type="entry name" value="Endonuclease/exonuclease/phosphatase"/>
    <property type="match status" value="2"/>
</dbReference>
<evidence type="ECO:0000256" key="6">
    <source>
        <dbReference type="ARBA" id="ARBA00022801"/>
    </source>
</evidence>
<dbReference type="VEuPathDB" id="HostDB:ENSMMUG00000050873"/>
<keyword evidence="7" id="KW-0256">Endoplasmic reticulum</keyword>
<comment type="subcellular location">
    <subcellularLocation>
        <location evidence="1">Endoplasmic reticulum</location>
    </subcellularLocation>
</comment>
<dbReference type="ExpressionAtlas" id="A0A1D5QKX2">
    <property type="expression patterns" value="baseline"/>
</dbReference>
<dbReference type="SMART" id="SM00476">
    <property type="entry name" value="DNaseIc"/>
    <property type="match status" value="1"/>
</dbReference>
<keyword evidence="3 10" id="KW-0540">Nuclease</keyword>
<reference evidence="15" key="2">
    <citation type="submission" date="2019-01" db="EMBL/GenBank/DDBJ databases">
        <authorList>
            <person name="Graves T."/>
            <person name="Eichler E.E."/>
            <person name="Wilson R.K."/>
        </authorList>
    </citation>
    <scope>NUCLEOTIDE SEQUENCE [LARGE SCALE GENOMIC DNA]</scope>
    <source>
        <strain evidence="15">17573</strain>
    </source>
</reference>
<dbReference type="PRINTS" id="PR00130">
    <property type="entry name" value="DNASEI"/>
</dbReference>
<evidence type="ECO:0000256" key="12">
    <source>
        <dbReference type="PIRSR" id="PIRSR000988-2"/>
    </source>
</evidence>
<keyword evidence="4 13" id="KW-0732">Signal</keyword>
<feature type="domain" description="Endonuclease/exonuclease/phosphatase" evidence="14">
    <location>
        <begin position="23"/>
        <end position="251"/>
    </location>
</feature>
<dbReference type="GO" id="GO:0004536">
    <property type="term" value="F:DNA nuclease activity"/>
    <property type="evidence" value="ECO:0007669"/>
    <property type="project" value="InterPro"/>
</dbReference>
<dbReference type="Bgee" id="ENSMMUG00000050873">
    <property type="expression patterns" value="Expressed in hindlimb stylopod muscle and 22 other cell types or tissues"/>
</dbReference>
<evidence type="ECO:0000256" key="10">
    <source>
        <dbReference type="PIRNR" id="PIRNR000988"/>
    </source>
</evidence>
<protein>
    <recommendedName>
        <fullName evidence="10">Deoxyribonuclease</fullName>
    </recommendedName>
</protein>